<dbReference type="Proteomes" id="UP000290327">
    <property type="component" value="Segment"/>
</dbReference>
<proteinExistence type="predicted"/>
<name>A0A411BKT3_9CAUD</name>
<dbReference type="EMBL" id="MH925094">
    <property type="protein sequence ID" value="QAY02162.1"/>
    <property type="molecule type" value="Genomic_DNA"/>
</dbReference>
<dbReference type="Pfam" id="PF22885">
    <property type="entry name" value="DUF7020"/>
    <property type="match status" value="1"/>
</dbReference>
<keyword evidence="2" id="KW-1185">Reference proteome</keyword>
<evidence type="ECO:0000313" key="1">
    <source>
        <dbReference type="EMBL" id="QAY02162.1"/>
    </source>
</evidence>
<sequence>MDITAKLKLLRQQITQLEQEFRDFIADEENIPLDVRWKTYCENQDLLDFGDYGDCAYEPEITAILKTVKEDFAGQICWHSDLNIHRYQKVKYKDIIEFLEMYNWDATEQRILSQEVADLIVEMKESLLLDSNGGFTYDW</sequence>
<evidence type="ECO:0000313" key="2">
    <source>
        <dbReference type="Proteomes" id="UP000290327"/>
    </source>
</evidence>
<accession>A0A411BKT3</accession>
<protein>
    <submittedName>
        <fullName evidence="1">Uncharacterized protein</fullName>
    </submittedName>
</protein>
<dbReference type="InterPro" id="IPR054285">
    <property type="entry name" value="DUF7020"/>
</dbReference>
<organism evidence="1 2">
    <name type="scientific">Vibrio phage VspSw_1</name>
    <dbReference type="NCBI Taxonomy" id="2484249"/>
    <lineage>
        <taxon>Viruses</taxon>
        <taxon>Duplodnaviria</taxon>
        <taxon>Heunggongvirae</taxon>
        <taxon>Uroviricota</taxon>
        <taxon>Caudoviricetes</taxon>
        <taxon>Demerecviridae</taxon>
        <taxon>Pogseptimavirus</taxon>
        <taxon>Pogseptimavirus VspSw1</taxon>
    </lineage>
</organism>
<gene>
    <name evidence="1" type="ORF">VspSw1_92</name>
</gene>
<reference evidence="1 2" key="1">
    <citation type="submission" date="2018-09" db="EMBL/GenBank/DDBJ databases">
        <title>Characterization and complete genomic analysis of VspSw_1.</title>
        <authorList>
            <person name="Chen L."/>
        </authorList>
    </citation>
    <scope>NUCLEOTIDE SEQUENCE [LARGE SCALE GENOMIC DNA]</scope>
</reference>